<dbReference type="Proteomes" id="UP001642464">
    <property type="component" value="Unassembled WGS sequence"/>
</dbReference>
<accession>A0ABP0N3E1</accession>
<evidence type="ECO:0000313" key="2">
    <source>
        <dbReference type="Proteomes" id="UP001642464"/>
    </source>
</evidence>
<protein>
    <submittedName>
        <fullName evidence="1">Uncharacterized protein</fullName>
    </submittedName>
</protein>
<sequence>MGHGSWSTTGWQSIVKTFRGDARPLGSVRSPRDASGPHLTAFGAWPQLSEVEPNPRHVAWSGSQPAHVAWSAFRVGRVQVLKRQKPSDVPRAEECAVVVLFATRPQNVSWTGRHAPEAMKKIEALKSAVPEKKQAAWPAQVKVEFLEEKNEGQPKVVKWRTEREYLHEVLDKAGLSMGDFNIFYKDNSGDEMSLEVTKMGVEDFFDDHSSPARLQVIWRPLTMVEKGNTKIQTAKAWLTGQGSATDEAVKDAQDKVETNGGRVVPSRCGSGRGFIHHKGYKIECWKEAVDGIKDELNLTPEKARGLQNAALLDEGKGVSQNLDREGNKITLSYAAYSTVTHDDKIDIVYGNHVETMEVSPSGTSLPPENCIQYGGRTFSVWPPGPPHSTEAGHDMDGLHVDLPPGWQIVDSSQEGFESIRKWVIAPYGWHTIDLVTKSGETLKAWHTRRGGSVAGDFGGDLSNQVSLRGQSSFKFNTSGSYRILIEALPSASPELINHWKRYVELSAQREWSQRLSLPMAGVLSAEQQLSEPSQPSP</sequence>
<organism evidence="1 2">
    <name type="scientific">Durusdinium trenchii</name>
    <dbReference type="NCBI Taxonomy" id="1381693"/>
    <lineage>
        <taxon>Eukaryota</taxon>
        <taxon>Sar</taxon>
        <taxon>Alveolata</taxon>
        <taxon>Dinophyceae</taxon>
        <taxon>Suessiales</taxon>
        <taxon>Symbiodiniaceae</taxon>
        <taxon>Durusdinium</taxon>
    </lineage>
</organism>
<keyword evidence="2" id="KW-1185">Reference proteome</keyword>
<proteinExistence type="predicted"/>
<reference evidence="1 2" key="1">
    <citation type="submission" date="2024-02" db="EMBL/GenBank/DDBJ databases">
        <authorList>
            <person name="Chen Y."/>
            <person name="Shah S."/>
            <person name="Dougan E. K."/>
            <person name="Thang M."/>
            <person name="Chan C."/>
        </authorList>
    </citation>
    <scope>NUCLEOTIDE SEQUENCE [LARGE SCALE GENOMIC DNA]</scope>
</reference>
<comment type="caution">
    <text evidence="1">The sequence shown here is derived from an EMBL/GenBank/DDBJ whole genome shotgun (WGS) entry which is preliminary data.</text>
</comment>
<name>A0ABP0N3E1_9DINO</name>
<dbReference type="EMBL" id="CAXAMM010026136">
    <property type="protein sequence ID" value="CAK9058303.1"/>
    <property type="molecule type" value="Genomic_DNA"/>
</dbReference>
<evidence type="ECO:0000313" key="1">
    <source>
        <dbReference type="EMBL" id="CAK9058303.1"/>
    </source>
</evidence>
<gene>
    <name evidence="1" type="ORF">SCF082_LOCUS31111</name>
</gene>